<evidence type="ECO:0000256" key="8">
    <source>
        <dbReference type="SAM" id="Phobius"/>
    </source>
</evidence>
<organism evidence="10 11">
    <name type="scientific">Paragonimus westermani</name>
    <dbReference type="NCBI Taxonomy" id="34504"/>
    <lineage>
        <taxon>Eukaryota</taxon>
        <taxon>Metazoa</taxon>
        <taxon>Spiralia</taxon>
        <taxon>Lophotrochozoa</taxon>
        <taxon>Platyhelminthes</taxon>
        <taxon>Trematoda</taxon>
        <taxon>Digenea</taxon>
        <taxon>Plagiorchiida</taxon>
        <taxon>Troglotremata</taxon>
        <taxon>Troglotrematidae</taxon>
        <taxon>Paragonimus</taxon>
    </lineage>
</organism>
<dbReference type="GO" id="GO:0005886">
    <property type="term" value="C:plasma membrane"/>
    <property type="evidence" value="ECO:0007669"/>
    <property type="project" value="TreeGrafter"/>
</dbReference>
<feature type="transmembrane region" description="Helical" evidence="8">
    <location>
        <begin position="37"/>
        <end position="56"/>
    </location>
</feature>
<feature type="domain" description="G-protein coupled receptors family 1 profile" evidence="9">
    <location>
        <begin position="47"/>
        <end position="343"/>
    </location>
</feature>
<accession>A0A5J4P3J3</accession>
<keyword evidence="2 8" id="KW-0812">Transmembrane</keyword>
<name>A0A5J4P3J3_9TREM</name>
<evidence type="ECO:0000256" key="4">
    <source>
        <dbReference type="ARBA" id="ARBA00023040"/>
    </source>
</evidence>
<keyword evidence="11" id="KW-1185">Reference proteome</keyword>
<keyword evidence="3 8" id="KW-1133">Transmembrane helix</keyword>
<dbReference type="EMBL" id="QNGE01000101">
    <property type="protein sequence ID" value="KAA3681918.1"/>
    <property type="molecule type" value="Genomic_DNA"/>
</dbReference>
<dbReference type="InterPro" id="IPR000276">
    <property type="entry name" value="GPCR_Rhodpsn"/>
</dbReference>
<feature type="transmembrane region" description="Helical" evidence="8">
    <location>
        <begin position="153"/>
        <end position="175"/>
    </location>
</feature>
<keyword evidence="4" id="KW-0297">G-protein coupled receptor</keyword>
<sequence>MVDNNGTISVYERYNGSDLLLYQQFVPYLNIIERVNYPIWAMIGLPGGLFSIYLWSSRPMRRGGSAAAAIYQACVGVVDVSFFIVYLFWYLHVAWMIPVLDNPGVCEIFPLFNYAIQYLSPMLTVVFTIERYLAVCHPFRSQHCLIRSGEIGALKMIIVFAIVCFSTASVQSFVYTYDNDMCNMRSQITDNMHIAKMLYTNWTFLTECIFFFCMPITCLILNLFVLRVLHSTTNKKQKTLQHLITNGPTLPNMQQMHQGDTYNRHVRSSTITLLCTSFYVVIAHLSVAIGVLIHNLLPAGNEHLTDKQIEQDPQWRTFFIFITVRTLIDSFSMTHYAVKFPIYLVTSRQFRHEFCQLFGFEDFDSCIKCEKDHRLTGDLIRQSSSTSCANPSVCQLRHTKHNTHLLLTEEVNAAHFVGLSEEVKRKQNVYRAKYTLTPVQARRRPSPGLTRSVIGMNGTRVPVTAKTYHEESG</sequence>
<evidence type="ECO:0000259" key="9">
    <source>
        <dbReference type="PROSITE" id="PS50262"/>
    </source>
</evidence>
<evidence type="ECO:0000313" key="10">
    <source>
        <dbReference type="EMBL" id="KAA3681918.1"/>
    </source>
</evidence>
<dbReference type="PANTHER" id="PTHR24243">
    <property type="entry name" value="G-PROTEIN COUPLED RECEPTOR"/>
    <property type="match status" value="1"/>
</dbReference>
<evidence type="ECO:0000256" key="5">
    <source>
        <dbReference type="ARBA" id="ARBA00023136"/>
    </source>
</evidence>
<dbReference type="InterPro" id="IPR017452">
    <property type="entry name" value="GPCR_Rhodpsn_7TM"/>
</dbReference>
<dbReference type="GO" id="GO:0004930">
    <property type="term" value="F:G protein-coupled receptor activity"/>
    <property type="evidence" value="ECO:0007669"/>
    <property type="project" value="UniProtKB-KW"/>
</dbReference>
<evidence type="ECO:0000313" key="11">
    <source>
        <dbReference type="Proteomes" id="UP000324629"/>
    </source>
</evidence>
<proteinExistence type="predicted"/>
<keyword evidence="7" id="KW-0807">Transducer</keyword>
<dbReference type="PANTHER" id="PTHR24243:SF233">
    <property type="entry name" value="THYROTROPIN-RELEASING HORMONE RECEPTOR"/>
    <property type="match status" value="1"/>
</dbReference>
<dbReference type="AlphaFoldDB" id="A0A5J4P3J3"/>
<gene>
    <name evidence="10" type="ORF">DEA37_0009202</name>
</gene>
<evidence type="ECO:0000256" key="3">
    <source>
        <dbReference type="ARBA" id="ARBA00022989"/>
    </source>
</evidence>
<comment type="subcellular location">
    <subcellularLocation>
        <location evidence="1">Membrane</location>
        <topology evidence="1">Multi-pass membrane protein</topology>
    </subcellularLocation>
</comment>
<feature type="transmembrane region" description="Helical" evidence="8">
    <location>
        <begin position="209"/>
        <end position="229"/>
    </location>
</feature>
<protein>
    <recommendedName>
        <fullName evidence="9">G-protein coupled receptors family 1 profile domain-containing protein</fullName>
    </recommendedName>
</protein>
<feature type="transmembrane region" description="Helical" evidence="8">
    <location>
        <begin position="68"/>
        <end position="91"/>
    </location>
</feature>
<comment type="caution">
    <text evidence="10">The sequence shown here is derived from an EMBL/GenBank/DDBJ whole genome shotgun (WGS) entry which is preliminary data.</text>
</comment>
<feature type="transmembrane region" description="Helical" evidence="8">
    <location>
        <begin position="271"/>
        <end position="297"/>
    </location>
</feature>
<evidence type="ECO:0000256" key="2">
    <source>
        <dbReference type="ARBA" id="ARBA00022692"/>
    </source>
</evidence>
<keyword evidence="5 8" id="KW-0472">Membrane</keyword>
<dbReference type="Gene3D" id="1.20.1070.10">
    <property type="entry name" value="Rhodopsin 7-helix transmembrane proteins"/>
    <property type="match status" value="1"/>
</dbReference>
<dbReference type="SUPFAM" id="SSF81321">
    <property type="entry name" value="Family A G protein-coupled receptor-like"/>
    <property type="match status" value="1"/>
</dbReference>
<evidence type="ECO:0000256" key="7">
    <source>
        <dbReference type="ARBA" id="ARBA00023224"/>
    </source>
</evidence>
<dbReference type="Pfam" id="PF00001">
    <property type="entry name" value="7tm_1"/>
    <property type="match status" value="1"/>
</dbReference>
<dbReference type="PROSITE" id="PS50262">
    <property type="entry name" value="G_PROTEIN_RECEP_F1_2"/>
    <property type="match status" value="1"/>
</dbReference>
<feature type="transmembrane region" description="Helical" evidence="8">
    <location>
        <begin position="111"/>
        <end position="133"/>
    </location>
</feature>
<evidence type="ECO:0000256" key="1">
    <source>
        <dbReference type="ARBA" id="ARBA00004141"/>
    </source>
</evidence>
<evidence type="ECO:0000256" key="6">
    <source>
        <dbReference type="ARBA" id="ARBA00023170"/>
    </source>
</evidence>
<dbReference type="Proteomes" id="UP000324629">
    <property type="component" value="Unassembled WGS sequence"/>
</dbReference>
<keyword evidence="6" id="KW-0675">Receptor</keyword>
<reference evidence="10 11" key="1">
    <citation type="journal article" date="2019" name="Gigascience">
        <title>Whole-genome sequence of the oriental lung fluke Paragonimus westermani.</title>
        <authorList>
            <person name="Oey H."/>
            <person name="Zakrzewski M."/>
            <person name="Narain K."/>
            <person name="Devi K.R."/>
            <person name="Agatsuma T."/>
            <person name="Nawaratna S."/>
            <person name="Gobert G.N."/>
            <person name="Jones M.K."/>
            <person name="Ragan M.A."/>
            <person name="McManus D.P."/>
            <person name="Krause L."/>
        </authorList>
    </citation>
    <scope>NUCLEOTIDE SEQUENCE [LARGE SCALE GENOMIC DNA]</scope>
    <source>
        <strain evidence="10 11">IND2009</strain>
    </source>
</reference>